<keyword evidence="2" id="KW-1185">Reference proteome</keyword>
<accession>A0ABM6Q5E3</accession>
<gene>
    <name evidence="1" type="ORF">CSC3H3_02585</name>
</gene>
<sequence>MAQFRQYWNCDSGYQQKKTRQRKTGKKYRDGHSGIYAGVKRQNCLWQNRKNQETLIVRKTNRPYRCRRADANMPQHIDARRKLPGIKDDFRILGNSMVPPGRIELPLTK</sequence>
<name>A0ABM6Q5E3_9PROT</name>
<proteinExistence type="predicted"/>
<reference evidence="1 2" key="1">
    <citation type="submission" date="2017-10" db="EMBL/GenBank/DDBJ databases">
        <title>Biodiversity and function of Thalassospira species in the particle-attached aromatic-hydrocarbon-degrading consortia from the surface seawater of the China South Sea.</title>
        <authorList>
            <person name="Dong C."/>
            <person name="Liu R."/>
            <person name="Shao Z."/>
        </authorList>
    </citation>
    <scope>NUCLEOTIDE SEQUENCE [LARGE SCALE GENOMIC DNA]</scope>
    <source>
        <strain evidence="1 2">CSC3H3</strain>
    </source>
</reference>
<evidence type="ECO:0000313" key="1">
    <source>
        <dbReference type="EMBL" id="AUG51719.1"/>
    </source>
</evidence>
<dbReference type="Proteomes" id="UP000233458">
    <property type="component" value="Chromosome"/>
</dbReference>
<evidence type="ECO:0000313" key="2">
    <source>
        <dbReference type="Proteomes" id="UP000233458"/>
    </source>
</evidence>
<organism evidence="1 2">
    <name type="scientific">Thalassospira marina</name>
    <dbReference type="NCBI Taxonomy" id="2048283"/>
    <lineage>
        <taxon>Bacteria</taxon>
        <taxon>Pseudomonadati</taxon>
        <taxon>Pseudomonadota</taxon>
        <taxon>Alphaproteobacteria</taxon>
        <taxon>Rhodospirillales</taxon>
        <taxon>Thalassospiraceae</taxon>
        <taxon>Thalassospira</taxon>
    </lineage>
</organism>
<protein>
    <submittedName>
        <fullName evidence="1">Uncharacterized protein</fullName>
    </submittedName>
</protein>
<dbReference type="EMBL" id="CP024199">
    <property type="protein sequence ID" value="AUG51719.1"/>
    <property type="molecule type" value="Genomic_DNA"/>
</dbReference>